<dbReference type="AlphaFoldDB" id="S0F690"/>
<organism evidence="1 2">
    <name type="scientific">Phocaeicola coprophilus DSM 18228 = JCM 13818</name>
    <dbReference type="NCBI Taxonomy" id="547042"/>
    <lineage>
        <taxon>Bacteria</taxon>
        <taxon>Pseudomonadati</taxon>
        <taxon>Bacteroidota</taxon>
        <taxon>Bacteroidia</taxon>
        <taxon>Bacteroidales</taxon>
        <taxon>Bacteroidaceae</taxon>
        <taxon>Phocaeicola</taxon>
    </lineage>
</organism>
<evidence type="ECO:0000313" key="1">
    <source>
        <dbReference type="EMBL" id="EEF75828.1"/>
    </source>
</evidence>
<proteinExistence type="predicted"/>
<keyword evidence="2" id="KW-1185">Reference proteome</keyword>
<comment type="caution">
    <text evidence="1">The sequence shown here is derived from an EMBL/GenBank/DDBJ whole genome shotgun (WGS) entry which is preliminary data.</text>
</comment>
<sequence length="51" mass="5748">MRPDYAVVGGESCGRFSRIIRSIPGGRFWRGMVRVKIKIPGDVDPRGYPQL</sequence>
<dbReference type="HOGENOM" id="CLU_3095432_0_0_10"/>
<gene>
    <name evidence="1" type="ORF">BACCOPRO_01320</name>
</gene>
<reference evidence="1 2" key="1">
    <citation type="submission" date="2008-12" db="EMBL/GenBank/DDBJ databases">
        <authorList>
            <person name="Fulton L."/>
            <person name="Clifton S."/>
            <person name="Fulton B."/>
            <person name="Xu J."/>
            <person name="Minx P."/>
            <person name="Pepin K.H."/>
            <person name="Johnson M."/>
            <person name="Bhonagiri V."/>
            <person name="Nash W.E."/>
            <person name="Mardis E.R."/>
            <person name="Wilson R.K."/>
        </authorList>
    </citation>
    <scope>NUCLEOTIDE SEQUENCE [LARGE SCALE GENOMIC DNA]</scope>
    <source>
        <strain evidence="1 2">DSM 18228</strain>
    </source>
</reference>
<protein>
    <submittedName>
        <fullName evidence="1">Uncharacterized protein</fullName>
    </submittedName>
</protein>
<name>S0F690_9BACT</name>
<accession>S0F690</accession>
<dbReference type="Proteomes" id="UP000014073">
    <property type="component" value="Unassembled WGS sequence"/>
</dbReference>
<dbReference type="EMBL" id="ACBW01000097">
    <property type="protein sequence ID" value="EEF75828.1"/>
    <property type="molecule type" value="Genomic_DNA"/>
</dbReference>
<evidence type="ECO:0000313" key="2">
    <source>
        <dbReference type="Proteomes" id="UP000014073"/>
    </source>
</evidence>